<name>A0A7S2V5W1_9STRA</name>
<gene>
    <name evidence="4" type="ORF">FJAP1339_LOCUS11384</name>
</gene>
<feature type="signal peptide" evidence="1">
    <location>
        <begin position="1"/>
        <end position="22"/>
    </location>
</feature>
<organism evidence="4">
    <name type="scientific">Fibrocapsa japonica</name>
    <dbReference type="NCBI Taxonomy" id="94617"/>
    <lineage>
        <taxon>Eukaryota</taxon>
        <taxon>Sar</taxon>
        <taxon>Stramenopiles</taxon>
        <taxon>Ochrophyta</taxon>
        <taxon>Raphidophyceae</taxon>
        <taxon>Chattonellales</taxon>
        <taxon>Chattonellaceae</taxon>
        <taxon>Fibrocapsa</taxon>
    </lineage>
</organism>
<dbReference type="GO" id="GO:0003723">
    <property type="term" value="F:RNA binding"/>
    <property type="evidence" value="ECO:0007669"/>
    <property type="project" value="InterPro"/>
</dbReference>
<evidence type="ECO:0000259" key="2">
    <source>
        <dbReference type="Pfam" id="PF06485"/>
    </source>
</evidence>
<protein>
    <submittedName>
        <fullName evidence="4">Uncharacterized protein</fullName>
    </submittedName>
</protein>
<reference evidence="4" key="1">
    <citation type="submission" date="2021-01" db="EMBL/GenBank/DDBJ databases">
        <authorList>
            <person name="Corre E."/>
            <person name="Pelletier E."/>
            <person name="Niang G."/>
            <person name="Scheremetjew M."/>
            <person name="Finn R."/>
            <person name="Kale V."/>
            <person name="Holt S."/>
            <person name="Cochrane G."/>
            <person name="Meng A."/>
            <person name="Brown T."/>
            <person name="Cohen L."/>
        </authorList>
    </citation>
    <scope>NUCLEOTIDE SEQUENCE</scope>
    <source>
        <strain evidence="4">CCMP1661</strain>
    </source>
</reference>
<feature type="chain" id="PRO_5031076550" evidence="1">
    <location>
        <begin position="23"/>
        <end position="344"/>
    </location>
</feature>
<dbReference type="AlphaFoldDB" id="A0A7S2V5W1"/>
<accession>A0A7S2V5W1</accession>
<evidence type="ECO:0000313" key="4">
    <source>
        <dbReference type="EMBL" id="CAD9873666.1"/>
    </source>
</evidence>
<dbReference type="InterPro" id="IPR046761">
    <property type="entry name" value="Tab2-like_C"/>
</dbReference>
<sequence>MHAPTSWFNLLTLAVLFVEIRGFISPHPNSHVDKLSSLHSINKGQMVQSRRYSSSVRTDNPSMSAVQPSDEWEVDVYSRPVKDARGKKLWEILICDSTGEFKHCQALPSNMVNSREVKKAIEKVIDDAPVKPKVVRYFRVAMQNMLNIALGGLDMQVIPSRTTYRLLEWLEQREKEVYPQMDGYNPNMVNPPGLDIRTPQTLPDALVADQYAFVALPISYFRNGEVSAENIGLGKLCPIDPSLPDDTMVQGVVIVTRRAKALAAWMTGLEVAFVRADLKKKEMILEVGISTQFYMVRFNENQRAEAQVFENGKRQANGIHFLAVQKEFDEEEVEGFWLLREASV</sequence>
<feature type="domain" description="RNA-binding protein Tab2/Atab2 C-terminal" evidence="3">
    <location>
        <begin position="194"/>
        <end position="340"/>
    </location>
</feature>
<dbReference type="Pfam" id="PF06485">
    <property type="entry name" value="Tab2-like_N"/>
    <property type="match status" value="1"/>
</dbReference>
<dbReference type="Pfam" id="PF20429">
    <property type="entry name" value="Tab2-like_C"/>
    <property type="match status" value="1"/>
</dbReference>
<feature type="domain" description="RNA-binding protein Tab2-like N-terminal" evidence="2">
    <location>
        <begin position="72"/>
        <end position="173"/>
    </location>
</feature>
<proteinExistence type="predicted"/>
<evidence type="ECO:0000259" key="3">
    <source>
        <dbReference type="Pfam" id="PF20429"/>
    </source>
</evidence>
<keyword evidence="1" id="KW-0732">Signal</keyword>
<dbReference type="InterPro" id="IPR009472">
    <property type="entry name" value="Tab2-like"/>
</dbReference>
<dbReference type="PANTHER" id="PTHR34556">
    <property type="match status" value="1"/>
</dbReference>
<evidence type="ECO:0000256" key="1">
    <source>
        <dbReference type="SAM" id="SignalP"/>
    </source>
</evidence>
<dbReference type="EMBL" id="HBHR01022238">
    <property type="protein sequence ID" value="CAD9873666.1"/>
    <property type="molecule type" value="Transcribed_RNA"/>
</dbReference>
<dbReference type="InterPro" id="IPR046760">
    <property type="entry name" value="Tab2-like_N"/>
</dbReference>
<dbReference type="PANTHER" id="PTHR34556:SF2">
    <property type="entry name" value="PROTEIN TAB2 HOMOLOG, CHLOROPLASTIC"/>
    <property type="match status" value="1"/>
</dbReference>